<dbReference type="SUPFAM" id="SSF88713">
    <property type="entry name" value="Glycoside hydrolase/deacetylase"/>
    <property type="match status" value="1"/>
</dbReference>
<dbReference type="AlphaFoldDB" id="A0A1S3HCB1"/>
<evidence type="ECO:0000256" key="1">
    <source>
        <dbReference type="ARBA" id="ARBA00001946"/>
    </source>
</evidence>
<evidence type="ECO:0000313" key="11">
    <source>
        <dbReference type="RefSeq" id="XP_013383667.1"/>
    </source>
</evidence>
<evidence type="ECO:0000313" key="9">
    <source>
        <dbReference type="Proteomes" id="UP000085678"/>
    </source>
</evidence>
<dbReference type="PANTHER" id="PTHR31609:SF1">
    <property type="entry name" value="CARBOHYDRATE DEACETYLASE"/>
    <property type="match status" value="1"/>
</dbReference>
<evidence type="ECO:0000256" key="6">
    <source>
        <dbReference type="ARBA" id="ARBA00022801"/>
    </source>
</evidence>
<dbReference type="InterPro" id="IPR011330">
    <property type="entry name" value="Glyco_hydro/deAcase_b/a-brl"/>
</dbReference>
<gene>
    <name evidence="10 11" type="primary">LOC106154010</name>
</gene>
<dbReference type="GO" id="GO:0019213">
    <property type="term" value="F:deacetylase activity"/>
    <property type="evidence" value="ECO:0007669"/>
    <property type="project" value="TreeGrafter"/>
</dbReference>
<evidence type="ECO:0000256" key="7">
    <source>
        <dbReference type="ARBA" id="ARBA00022842"/>
    </source>
</evidence>
<evidence type="ECO:0000256" key="5">
    <source>
        <dbReference type="ARBA" id="ARBA00022723"/>
    </source>
</evidence>
<keyword evidence="8" id="KW-0119">Carbohydrate metabolism</keyword>
<dbReference type="RefSeq" id="XP_013383667.1">
    <property type="nucleotide sequence ID" value="XM_013528213.1"/>
</dbReference>
<keyword evidence="7" id="KW-0460">Magnesium</keyword>
<comment type="function">
    <text evidence="2">Probably catalyzes the deacetylation of acetylated carbohydrates an important step in the degradation of oligosaccharides.</text>
</comment>
<dbReference type="InterPro" id="IPR006879">
    <property type="entry name" value="YdjC-like"/>
</dbReference>
<keyword evidence="9" id="KW-1185">Reference proteome</keyword>
<dbReference type="Proteomes" id="UP000085678">
    <property type="component" value="Unplaced"/>
</dbReference>
<dbReference type="GO" id="GO:0005975">
    <property type="term" value="P:carbohydrate metabolic process"/>
    <property type="evidence" value="ECO:0007669"/>
    <property type="project" value="InterPro"/>
</dbReference>
<dbReference type="GO" id="GO:0046872">
    <property type="term" value="F:metal ion binding"/>
    <property type="evidence" value="ECO:0007669"/>
    <property type="project" value="UniProtKB-KW"/>
</dbReference>
<evidence type="ECO:0000313" key="10">
    <source>
        <dbReference type="RefSeq" id="XP_013383666.1"/>
    </source>
</evidence>
<accession>A0A1S3HCB1</accession>
<dbReference type="STRING" id="7574.A0A1S3HCB1"/>
<sequence>MKKHLIINADDFGYCEERNKGIVECYKAGAVTSTTLMVSGQAAQQAAELISEYNISVGLHFNITEGQPVCQSLQTSGCTFTDANGWKLGMIGFREALHSQKVDMKEVKLELESQLQKFQSLCGHLPHHVDGHQHVHTLDGVREVFAEVLSSHNISCTRLPVEDVNVPWLNSDWKQFFTSVVNSAVEAKDLFYQNGISSTDHFLGMTTMGSDMDSEMTEERIQSALKAIFSPDNTINKDKSSVSCELMVHPGYPNCDLQGGCGQGPDGFAKSADRLHEVQVLTSSAMQQFYKEQGIKLISFKDL</sequence>
<comment type="cofactor">
    <cofactor evidence="1">
        <name>Mg(2+)</name>
        <dbReference type="ChEBI" id="CHEBI:18420"/>
    </cofactor>
</comment>
<evidence type="ECO:0000256" key="2">
    <source>
        <dbReference type="ARBA" id="ARBA00003451"/>
    </source>
</evidence>
<name>A0A1S3HCB1_LINAN</name>
<dbReference type="Pfam" id="PF04794">
    <property type="entry name" value="YdjC"/>
    <property type="match status" value="1"/>
</dbReference>
<dbReference type="RefSeq" id="XP_013383666.1">
    <property type="nucleotide sequence ID" value="XM_013528212.1"/>
</dbReference>
<dbReference type="GeneID" id="106154010"/>
<organism evidence="9 11">
    <name type="scientific">Lingula anatina</name>
    <name type="common">Brachiopod</name>
    <name type="synonym">Lingula unguis</name>
    <dbReference type="NCBI Taxonomy" id="7574"/>
    <lineage>
        <taxon>Eukaryota</taxon>
        <taxon>Metazoa</taxon>
        <taxon>Spiralia</taxon>
        <taxon>Lophotrochozoa</taxon>
        <taxon>Brachiopoda</taxon>
        <taxon>Linguliformea</taxon>
        <taxon>Lingulata</taxon>
        <taxon>Lingulida</taxon>
        <taxon>Linguloidea</taxon>
        <taxon>Lingulidae</taxon>
        <taxon>Lingula</taxon>
    </lineage>
</organism>
<dbReference type="GO" id="GO:0016787">
    <property type="term" value="F:hydrolase activity"/>
    <property type="evidence" value="ECO:0007669"/>
    <property type="project" value="UniProtKB-KW"/>
</dbReference>
<dbReference type="Gene3D" id="3.20.20.370">
    <property type="entry name" value="Glycoside hydrolase/deacetylase"/>
    <property type="match status" value="1"/>
</dbReference>
<evidence type="ECO:0000256" key="8">
    <source>
        <dbReference type="ARBA" id="ARBA00023277"/>
    </source>
</evidence>
<dbReference type="PANTHER" id="PTHR31609">
    <property type="entry name" value="YDJC DEACETYLASE FAMILY MEMBER"/>
    <property type="match status" value="1"/>
</dbReference>
<comment type="similarity">
    <text evidence="3">Belongs to the YdjC deacetylase family.</text>
</comment>
<dbReference type="OrthoDB" id="8908051at2759"/>
<keyword evidence="6" id="KW-0378">Hydrolase</keyword>
<evidence type="ECO:0000256" key="3">
    <source>
        <dbReference type="ARBA" id="ARBA00008843"/>
    </source>
</evidence>
<protein>
    <recommendedName>
        <fullName evidence="4">Carbohydrate deacetylase</fullName>
    </recommendedName>
</protein>
<dbReference type="KEGG" id="lak:106154010"/>
<reference evidence="10 11" key="1">
    <citation type="submission" date="2025-04" db="UniProtKB">
        <authorList>
            <consortium name="RefSeq"/>
        </authorList>
    </citation>
    <scope>IDENTIFICATION</scope>
    <source>
        <tissue evidence="10 11">Gonads</tissue>
    </source>
</reference>
<keyword evidence="5" id="KW-0479">Metal-binding</keyword>
<evidence type="ECO:0000256" key="4">
    <source>
        <dbReference type="ARBA" id="ARBA00018477"/>
    </source>
</evidence>
<proteinExistence type="inferred from homology"/>